<evidence type="ECO:0008006" key="3">
    <source>
        <dbReference type="Google" id="ProtNLM"/>
    </source>
</evidence>
<reference evidence="1 2" key="1">
    <citation type="submission" date="2015-10" db="EMBL/GenBank/DDBJ databases">
        <authorList>
            <person name="Gilbert D.G."/>
        </authorList>
    </citation>
    <scope>NUCLEOTIDE SEQUENCE [LARGE SCALE GENOMIC DNA]</scope>
    <source>
        <strain evidence="1 2">ChDC F311</strain>
    </source>
</reference>
<dbReference type="RefSeq" id="WP_023040889.1">
    <property type="nucleotide sequence ID" value="NZ_LMVH01000001.1"/>
</dbReference>
<accession>A0A0M4T6V5</accession>
<protein>
    <recommendedName>
        <fullName evidence="3">Lipoprotein</fullName>
    </recommendedName>
</protein>
<dbReference type="PATRIC" id="fig|76856.3.peg.1913"/>
<sequence length="158" mass="18587">MKKIIIFYLILLGLTFVACGKEKNIGEFIDKEKISSEYKIEKEDENSIEFSDKDEDNPPIFRIFSIEKILKIDYNNPHKLDKMEEYYLSHDWKTISKDEQTLIVSYKEDDTQNYEYNIHTFDNSKTELIIAVSVGASRKLSETELVNILKEAKSFIKK</sequence>
<dbReference type="PROSITE" id="PS51257">
    <property type="entry name" value="PROKAR_LIPOPROTEIN"/>
    <property type="match status" value="1"/>
</dbReference>
<dbReference type="AlphaFoldDB" id="A0A0M4T6V5"/>
<evidence type="ECO:0000313" key="1">
    <source>
        <dbReference type="EMBL" id="KUL99765.1"/>
    </source>
</evidence>
<organism evidence="1 2">
    <name type="scientific">Fusobacterium nucleatum subsp. nucleatum</name>
    <dbReference type="NCBI Taxonomy" id="76856"/>
    <lineage>
        <taxon>Bacteria</taxon>
        <taxon>Fusobacteriati</taxon>
        <taxon>Fusobacteriota</taxon>
        <taxon>Fusobacteriia</taxon>
        <taxon>Fusobacteriales</taxon>
        <taxon>Fusobacteriaceae</taxon>
        <taxon>Fusobacterium</taxon>
    </lineage>
</organism>
<comment type="caution">
    <text evidence="1">The sequence shown here is derived from an EMBL/GenBank/DDBJ whole genome shotgun (WGS) entry which is preliminary data.</text>
</comment>
<proteinExistence type="predicted"/>
<name>A0A0M4T6V5_FUSNC</name>
<gene>
    <name evidence="1" type="ORF">RO03_09810</name>
</gene>
<dbReference type="OrthoDB" id="88094at2"/>
<dbReference type="Proteomes" id="UP000054800">
    <property type="component" value="Unassembled WGS sequence"/>
</dbReference>
<dbReference type="EMBL" id="LMVH01000001">
    <property type="protein sequence ID" value="KUL99765.1"/>
    <property type="molecule type" value="Genomic_DNA"/>
</dbReference>
<evidence type="ECO:0000313" key="2">
    <source>
        <dbReference type="Proteomes" id="UP000054800"/>
    </source>
</evidence>